<dbReference type="AlphaFoldDB" id="A0A1A6ADI0"/>
<accession>A0A1A6ADI0</accession>
<evidence type="ECO:0000256" key="1">
    <source>
        <dbReference type="SAM" id="MobiDB-lite"/>
    </source>
</evidence>
<reference evidence="2" key="1">
    <citation type="submission" date="2013-07" db="EMBL/GenBank/DDBJ databases">
        <title>The Genome Sequence of Cryptococcus dejecticola CBS10117.</title>
        <authorList>
            <consortium name="The Broad Institute Genome Sequencing Platform"/>
            <person name="Cuomo C."/>
            <person name="Litvintseva A."/>
            <person name="Chen Y."/>
            <person name="Heitman J."/>
            <person name="Sun S."/>
            <person name="Springer D."/>
            <person name="Dromer F."/>
            <person name="Young S.K."/>
            <person name="Zeng Q."/>
            <person name="Gargeya S."/>
            <person name="Fitzgerald M."/>
            <person name="Abouelleil A."/>
            <person name="Alvarado L."/>
            <person name="Berlin A.M."/>
            <person name="Chapman S.B."/>
            <person name="Dewar J."/>
            <person name="Goldberg J."/>
            <person name="Griggs A."/>
            <person name="Gujja S."/>
            <person name="Hansen M."/>
            <person name="Howarth C."/>
            <person name="Imamovic A."/>
            <person name="Larimer J."/>
            <person name="McCowan C."/>
            <person name="Murphy C."/>
            <person name="Pearson M."/>
            <person name="Priest M."/>
            <person name="Roberts A."/>
            <person name="Saif S."/>
            <person name="Shea T."/>
            <person name="Sykes S."/>
            <person name="Wortman J."/>
            <person name="Nusbaum C."/>
            <person name="Birren B."/>
        </authorList>
    </citation>
    <scope>NUCLEOTIDE SEQUENCE [LARGE SCALE GENOMIC DNA]</scope>
    <source>
        <strain evidence="2">CBS 10117</strain>
    </source>
</reference>
<sequence>MSAYAARSATPIVNPDNTLPTMSESATRSRPSKYTESILYYSIPPTFSRRSIPSVWAHGPNIQNNATYLAYQHALDERLTRINKSGSASLDQFVGIVNSLDAELGTTGSEGGTSNKKQKKYPGCRSKFISQDAFQSLAKLIDISAQHDSCGTGCWIMYIDEETCKPTLGSRRTVFGLGFGGIGGSWSCRSHRNPQLVKDGSYEVRGIGSFVNPTAHPAIRTSTGPSPGSIIVDDPDIVRSRAIHLQRLQQKIAADDRLRSVGGINIWVKSDLMEDYLMSYTGQGVGIITLHTNAMSELHDCIDNSPQPKVDCGEEPISLVGVDHRIGDIEPFL</sequence>
<feature type="compositionally biased region" description="Polar residues" evidence="1">
    <location>
        <begin position="15"/>
        <end position="30"/>
    </location>
</feature>
<dbReference type="OrthoDB" id="10636715at2759"/>
<evidence type="ECO:0000313" key="4">
    <source>
        <dbReference type="Proteomes" id="UP000078595"/>
    </source>
</evidence>
<dbReference type="RefSeq" id="XP_018265969.1">
    <property type="nucleotide sequence ID" value="XM_018405688.1"/>
</dbReference>
<evidence type="ECO:0000313" key="3">
    <source>
        <dbReference type="EMBL" id="WWC58976.1"/>
    </source>
</evidence>
<reference evidence="3" key="3">
    <citation type="submission" date="2024-02" db="EMBL/GenBank/DDBJ databases">
        <title>Comparative genomics of Cryptococcus and Kwoniella reveals pathogenesis evolution and contrasting modes of karyotype evolution via chromosome fusion or intercentromeric recombination.</title>
        <authorList>
            <person name="Coelho M.A."/>
            <person name="David-Palma M."/>
            <person name="Shea T."/>
            <person name="Bowers K."/>
            <person name="McGinley-Smith S."/>
            <person name="Mohammad A.W."/>
            <person name="Gnirke A."/>
            <person name="Yurkov A.M."/>
            <person name="Nowrousian M."/>
            <person name="Sun S."/>
            <person name="Cuomo C.A."/>
            <person name="Heitman J."/>
        </authorList>
    </citation>
    <scope>NUCLEOTIDE SEQUENCE</scope>
    <source>
        <strain evidence="3">CBS 10117</strain>
    </source>
</reference>
<dbReference type="EMBL" id="CP144531">
    <property type="protein sequence ID" value="WWC58976.1"/>
    <property type="molecule type" value="Genomic_DNA"/>
</dbReference>
<proteinExistence type="predicted"/>
<dbReference type="Proteomes" id="UP000078595">
    <property type="component" value="Chromosome 2"/>
</dbReference>
<reference evidence="3" key="2">
    <citation type="submission" date="2013-07" db="EMBL/GenBank/DDBJ databases">
        <authorList>
            <consortium name="The Broad Institute Genome Sequencing Platform"/>
            <person name="Cuomo C."/>
            <person name="Litvintseva A."/>
            <person name="Chen Y."/>
            <person name="Heitman J."/>
            <person name="Sun S."/>
            <person name="Springer D."/>
            <person name="Dromer F."/>
            <person name="Young S.K."/>
            <person name="Zeng Q."/>
            <person name="Gargeya S."/>
            <person name="Fitzgerald M."/>
            <person name="Abouelleil A."/>
            <person name="Alvarado L."/>
            <person name="Berlin A.M."/>
            <person name="Chapman S.B."/>
            <person name="Dewar J."/>
            <person name="Goldberg J."/>
            <person name="Griggs A."/>
            <person name="Gujja S."/>
            <person name="Hansen M."/>
            <person name="Howarth C."/>
            <person name="Imamovic A."/>
            <person name="Larimer J."/>
            <person name="McCowan C."/>
            <person name="Murphy C."/>
            <person name="Pearson M."/>
            <person name="Priest M."/>
            <person name="Roberts A."/>
            <person name="Saif S."/>
            <person name="Shea T."/>
            <person name="Sykes S."/>
            <person name="Wortman J."/>
            <person name="Nusbaum C."/>
            <person name="Birren B."/>
        </authorList>
    </citation>
    <scope>NUCLEOTIDE SEQUENCE</scope>
    <source>
        <strain evidence="3">CBS 10117</strain>
    </source>
</reference>
<evidence type="ECO:0000313" key="2">
    <source>
        <dbReference type="EMBL" id="OBR88127.1"/>
    </source>
</evidence>
<feature type="region of interest" description="Disordered" evidence="1">
    <location>
        <begin position="1"/>
        <end position="30"/>
    </location>
</feature>
<protein>
    <submittedName>
        <fullName evidence="2">Uncharacterized protein</fullName>
    </submittedName>
</protein>
<name>A0A1A6ADI0_9TREE</name>
<dbReference type="GeneID" id="28966045"/>
<organism evidence="2">
    <name type="scientific">Kwoniella dejecticola CBS 10117</name>
    <dbReference type="NCBI Taxonomy" id="1296121"/>
    <lineage>
        <taxon>Eukaryota</taxon>
        <taxon>Fungi</taxon>
        <taxon>Dikarya</taxon>
        <taxon>Basidiomycota</taxon>
        <taxon>Agaricomycotina</taxon>
        <taxon>Tremellomycetes</taxon>
        <taxon>Tremellales</taxon>
        <taxon>Cryptococcaceae</taxon>
        <taxon>Kwoniella</taxon>
    </lineage>
</organism>
<keyword evidence="4" id="KW-1185">Reference proteome</keyword>
<dbReference type="KEGG" id="kdj:28966045"/>
<dbReference type="EMBL" id="KI894028">
    <property type="protein sequence ID" value="OBR88127.1"/>
    <property type="molecule type" value="Genomic_DNA"/>
</dbReference>
<dbReference type="VEuPathDB" id="FungiDB:I303_02346"/>
<gene>
    <name evidence="2" type="ORF">I303_02346</name>
    <name evidence="3" type="ORF">I303_101522</name>
</gene>